<dbReference type="RefSeq" id="WP_344704869.1">
    <property type="nucleotide sequence ID" value="NZ_BAAAZT010000076.1"/>
</dbReference>
<dbReference type="InterPro" id="IPR005119">
    <property type="entry name" value="LysR_subst-bd"/>
</dbReference>
<dbReference type="SUPFAM" id="SSF53850">
    <property type="entry name" value="Periplasmic binding protein-like II"/>
    <property type="match status" value="1"/>
</dbReference>
<dbReference type="InterPro" id="IPR050176">
    <property type="entry name" value="LTTR"/>
</dbReference>
<evidence type="ECO:0000259" key="5">
    <source>
        <dbReference type="PROSITE" id="PS50931"/>
    </source>
</evidence>
<dbReference type="InterPro" id="IPR000847">
    <property type="entry name" value="LysR_HTH_N"/>
</dbReference>
<evidence type="ECO:0000313" key="6">
    <source>
        <dbReference type="EMBL" id="GAA3909807.1"/>
    </source>
</evidence>
<dbReference type="Gene3D" id="3.40.190.10">
    <property type="entry name" value="Periplasmic binding protein-like II"/>
    <property type="match status" value="1"/>
</dbReference>
<dbReference type="PANTHER" id="PTHR30579:SF8">
    <property type="entry name" value="HTH-TYPE TRANSCRIPTIONAL REGULATOR HDFR"/>
    <property type="match status" value="1"/>
</dbReference>
<dbReference type="PROSITE" id="PS50931">
    <property type="entry name" value="HTH_LYSR"/>
    <property type="match status" value="1"/>
</dbReference>
<evidence type="ECO:0000256" key="3">
    <source>
        <dbReference type="ARBA" id="ARBA00023125"/>
    </source>
</evidence>
<evidence type="ECO:0000313" key="7">
    <source>
        <dbReference type="Proteomes" id="UP001500133"/>
    </source>
</evidence>
<evidence type="ECO:0000256" key="2">
    <source>
        <dbReference type="ARBA" id="ARBA00023015"/>
    </source>
</evidence>
<proteinExistence type="inferred from homology"/>
<keyword evidence="4" id="KW-0804">Transcription</keyword>
<dbReference type="Proteomes" id="UP001500133">
    <property type="component" value="Unassembled WGS sequence"/>
</dbReference>
<accession>A0ABP7M0T4</accession>
<name>A0ABP7M0T4_9GAMM</name>
<feature type="domain" description="HTH lysR-type" evidence="5">
    <location>
        <begin position="1"/>
        <end position="58"/>
    </location>
</feature>
<sequence>MEITLARTFLEILRRGSFSDAAAALHVTQTTVTARINRLEQTLGCRLLRRDRGGIAMTGDGERFADHAAQLVQVWETLQRELPLPRGIDRVVTLGGEASLWHPLLARWLEQMRKRYPQLAVRIQVGERRALQQQLASGGLDAVLVHQADYWPGMQITLVEEDRLVMVQAPGAGDDDPYLYVDWGEVFRREHDAVLPWLASPVVMLNLGPLALDYLLANAGSGYFRLSAVQGYVDSGRLERVAQMPEFAYPVYLVQPRERFFPHLEAALALLHERG</sequence>
<organism evidence="6 7">
    <name type="scientific">Halomonas cibimaris</name>
    <dbReference type="NCBI Taxonomy" id="657012"/>
    <lineage>
        <taxon>Bacteria</taxon>
        <taxon>Pseudomonadati</taxon>
        <taxon>Pseudomonadota</taxon>
        <taxon>Gammaproteobacteria</taxon>
        <taxon>Oceanospirillales</taxon>
        <taxon>Halomonadaceae</taxon>
        <taxon>Halomonas</taxon>
    </lineage>
</organism>
<dbReference type="PRINTS" id="PR00039">
    <property type="entry name" value="HTHLYSR"/>
</dbReference>
<dbReference type="InterPro" id="IPR036390">
    <property type="entry name" value="WH_DNA-bd_sf"/>
</dbReference>
<dbReference type="EMBL" id="BAAAZT010000076">
    <property type="protein sequence ID" value="GAA3909807.1"/>
    <property type="molecule type" value="Genomic_DNA"/>
</dbReference>
<dbReference type="Gene3D" id="1.10.10.10">
    <property type="entry name" value="Winged helix-like DNA-binding domain superfamily/Winged helix DNA-binding domain"/>
    <property type="match status" value="1"/>
</dbReference>
<evidence type="ECO:0000256" key="4">
    <source>
        <dbReference type="ARBA" id="ARBA00023163"/>
    </source>
</evidence>
<gene>
    <name evidence="6" type="ORF">GCM10022228_20760</name>
</gene>
<keyword evidence="7" id="KW-1185">Reference proteome</keyword>
<dbReference type="SUPFAM" id="SSF46785">
    <property type="entry name" value="Winged helix' DNA-binding domain"/>
    <property type="match status" value="1"/>
</dbReference>
<dbReference type="PANTHER" id="PTHR30579">
    <property type="entry name" value="TRANSCRIPTIONAL REGULATOR"/>
    <property type="match status" value="1"/>
</dbReference>
<keyword evidence="2" id="KW-0805">Transcription regulation</keyword>
<protein>
    <submittedName>
        <fullName evidence="6">LysR family transcriptional regulator</fullName>
    </submittedName>
</protein>
<comment type="caution">
    <text evidence="6">The sequence shown here is derived from an EMBL/GenBank/DDBJ whole genome shotgun (WGS) entry which is preliminary data.</text>
</comment>
<reference evidence="7" key="1">
    <citation type="journal article" date="2019" name="Int. J. Syst. Evol. Microbiol.">
        <title>The Global Catalogue of Microorganisms (GCM) 10K type strain sequencing project: providing services to taxonomists for standard genome sequencing and annotation.</title>
        <authorList>
            <consortium name="The Broad Institute Genomics Platform"/>
            <consortium name="The Broad Institute Genome Sequencing Center for Infectious Disease"/>
            <person name="Wu L."/>
            <person name="Ma J."/>
        </authorList>
    </citation>
    <scope>NUCLEOTIDE SEQUENCE [LARGE SCALE GENOMIC DNA]</scope>
    <source>
        <strain evidence="7">JCM 16914</strain>
    </source>
</reference>
<dbReference type="Pfam" id="PF00126">
    <property type="entry name" value="HTH_1"/>
    <property type="match status" value="1"/>
</dbReference>
<dbReference type="Pfam" id="PF03466">
    <property type="entry name" value="LysR_substrate"/>
    <property type="match status" value="1"/>
</dbReference>
<evidence type="ECO:0000256" key="1">
    <source>
        <dbReference type="ARBA" id="ARBA00009437"/>
    </source>
</evidence>
<dbReference type="InterPro" id="IPR036388">
    <property type="entry name" value="WH-like_DNA-bd_sf"/>
</dbReference>
<comment type="similarity">
    <text evidence="1">Belongs to the LysR transcriptional regulatory family.</text>
</comment>
<keyword evidence="3" id="KW-0238">DNA-binding</keyword>